<dbReference type="OrthoDB" id="9805924at2"/>
<organism evidence="2 3">
    <name type="scientific">Profundibacterium mesophilum KAUST100406-0324</name>
    <dbReference type="NCBI Taxonomy" id="1037889"/>
    <lineage>
        <taxon>Bacteria</taxon>
        <taxon>Pseudomonadati</taxon>
        <taxon>Pseudomonadota</taxon>
        <taxon>Alphaproteobacteria</taxon>
        <taxon>Rhodobacterales</taxon>
        <taxon>Roseobacteraceae</taxon>
        <taxon>Profundibacterium</taxon>
    </lineage>
</organism>
<dbReference type="Pfam" id="PF00583">
    <property type="entry name" value="Acetyltransf_1"/>
    <property type="match status" value="1"/>
</dbReference>
<keyword evidence="3" id="KW-1185">Reference proteome</keyword>
<dbReference type="PROSITE" id="PS51186">
    <property type="entry name" value="GNAT"/>
    <property type="match status" value="1"/>
</dbReference>
<evidence type="ECO:0000313" key="2">
    <source>
        <dbReference type="EMBL" id="KAF0677437.1"/>
    </source>
</evidence>
<comment type="caution">
    <text evidence="2">The sequence shown here is derived from an EMBL/GenBank/DDBJ whole genome shotgun (WGS) entry which is preliminary data.</text>
</comment>
<protein>
    <submittedName>
        <fullName evidence="2">Acetyltransferase</fullName>
    </submittedName>
</protein>
<dbReference type="EMBL" id="APKE01000003">
    <property type="protein sequence ID" value="KAF0677437.1"/>
    <property type="molecule type" value="Genomic_DNA"/>
</dbReference>
<feature type="domain" description="N-acetyltransferase" evidence="1">
    <location>
        <begin position="3"/>
        <end position="149"/>
    </location>
</feature>
<proteinExistence type="predicted"/>
<reference evidence="2" key="1">
    <citation type="submission" date="2013-03" db="EMBL/GenBank/DDBJ databases">
        <title>Genome Sequence of the Profundibacterium mesophilum strain KAUST100406-0324T from Red Sea, a novel genus in the family Rhodobacteraceae.</title>
        <authorList>
            <person name="Essack M."/>
            <person name="Alam I."/>
            <person name="Lafi F."/>
            <person name="Alawi W."/>
            <person name="Kamanu F."/>
            <person name="Al-Suwailem A."/>
            <person name="Lee O.O."/>
            <person name="Xu Y."/>
            <person name="Bajic V."/>
            <person name="Qian P.-Y."/>
            <person name="Archer J."/>
        </authorList>
    </citation>
    <scope>NUCLEOTIDE SEQUENCE</scope>
    <source>
        <strain evidence="2">KAUST100406-0324</strain>
    </source>
</reference>
<evidence type="ECO:0000313" key="3">
    <source>
        <dbReference type="Proteomes" id="UP000698242"/>
    </source>
</evidence>
<dbReference type="Gene3D" id="3.40.630.30">
    <property type="match status" value="1"/>
</dbReference>
<evidence type="ECO:0000259" key="1">
    <source>
        <dbReference type="PROSITE" id="PS51186"/>
    </source>
</evidence>
<accession>A0A921NRM6</accession>
<sequence length="149" mass="15853">MSVTLRIAGTGDADRHVQMIETAREEAGAPFDAETLRPALLPLLDGTMPFGTVYLVGPPRSPVGFILLGFGYELAAGGITARIEEIYIRAAVRGRGMGGEAISALMRGLDGHGVVELRVMTQGAGTPIGRICTRLRFVEASRPYLSRAI</sequence>
<gene>
    <name evidence="2" type="ORF">PMES_00223</name>
</gene>
<dbReference type="InterPro" id="IPR000182">
    <property type="entry name" value="GNAT_dom"/>
</dbReference>
<dbReference type="Proteomes" id="UP000698242">
    <property type="component" value="Unassembled WGS sequence"/>
</dbReference>
<dbReference type="SUPFAM" id="SSF55729">
    <property type="entry name" value="Acyl-CoA N-acyltransferases (Nat)"/>
    <property type="match status" value="1"/>
</dbReference>
<name>A0A921NRM6_9RHOB</name>
<dbReference type="AlphaFoldDB" id="A0A921NRM6"/>
<dbReference type="RefSeq" id="WP_159963691.1">
    <property type="nucleotide sequence ID" value="NZ_APKE01000003.1"/>
</dbReference>
<dbReference type="InterPro" id="IPR016181">
    <property type="entry name" value="Acyl_CoA_acyltransferase"/>
</dbReference>
<dbReference type="GO" id="GO:0016747">
    <property type="term" value="F:acyltransferase activity, transferring groups other than amino-acyl groups"/>
    <property type="evidence" value="ECO:0007669"/>
    <property type="project" value="InterPro"/>
</dbReference>